<evidence type="ECO:0000313" key="2">
    <source>
        <dbReference type="Proteomes" id="UP000244081"/>
    </source>
</evidence>
<accession>A0A2T5V6C0</accession>
<reference evidence="1 2" key="1">
    <citation type="submission" date="2018-04" db="EMBL/GenBank/DDBJ databases">
        <title>Genomic Encyclopedia of Archaeal and Bacterial Type Strains, Phase II (KMG-II): from individual species to whole genera.</title>
        <authorList>
            <person name="Goeker M."/>
        </authorList>
    </citation>
    <scope>NUCLEOTIDE SEQUENCE [LARGE SCALE GENOMIC DNA]</scope>
    <source>
        <strain evidence="1 2">DSM 23382</strain>
    </source>
</reference>
<protein>
    <submittedName>
        <fullName evidence="1">Uncharacterized protein</fullName>
    </submittedName>
</protein>
<sequence length="126" mass="13843">MKAIIEFYRVRADDTARARVGRVSRSVADTADAIKLARSLLLSLDLPQDPDFIAILDDQENALYCVPVIVGRAFGSTQNAGISVWEKEGGAVDHTPRQECRQPERGIGVTLPIHGDMHSYDACFSQ</sequence>
<dbReference type="RefSeq" id="WP_210203567.1">
    <property type="nucleotide sequence ID" value="NZ_QAYG01000007.1"/>
</dbReference>
<name>A0A2T5V6C0_9HYPH</name>
<evidence type="ECO:0000313" key="1">
    <source>
        <dbReference type="EMBL" id="PTW59298.1"/>
    </source>
</evidence>
<dbReference type="Proteomes" id="UP000244081">
    <property type="component" value="Unassembled WGS sequence"/>
</dbReference>
<dbReference type="EMBL" id="QAYG01000007">
    <property type="protein sequence ID" value="PTW59298.1"/>
    <property type="molecule type" value="Genomic_DNA"/>
</dbReference>
<gene>
    <name evidence="1" type="ORF">C8N35_10711</name>
</gene>
<dbReference type="AlphaFoldDB" id="A0A2T5V6C0"/>
<comment type="caution">
    <text evidence="1">The sequence shown here is derived from an EMBL/GenBank/DDBJ whole genome shotgun (WGS) entry which is preliminary data.</text>
</comment>
<keyword evidence="2" id="KW-1185">Reference proteome</keyword>
<organism evidence="1 2">
    <name type="scientific">Breoghania corrubedonensis</name>
    <dbReference type="NCBI Taxonomy" id="665038"/>
    <lineage>
        <taxon>Bacteria</taxon>
        <taxon>Pseudomonadati</taxon>
        <taxon>Pseudomonadota</taxon>
        <taxon>Alphaproteobacteria</taxon>
        <taxon>Hyphomicrobiales</taxon>
        <taxon>Stappiaceae</taxon>
        <taxon>Breoghania</taxon>
    </lineage>
</organism>
<proteinExistence type="predicted"/>